<protein>
    <recommendedName>
        <fullName evidence="4">Sushi domain-containing protein</fullName>
    </recommendedName>
</protein>
<gene>
    <name evidence="5" type="ORF">BQ4739_LOCUS12910</name>
</gene>
<proteinExistence type="predicted"/>
<evidence type="ECO:0000313" key="5">
    <source>
        <dbReference type="EMBL" id="SZX72763.1"/>
    </source>
</evidence>
<sequence length="1049" mass="105775">MEISVSWIAAFALLGPSLLGVAGVPAAAGSAVNAAHAEALQGGAARTLSQFVGCLWTSLPALPANAQWSSACRQTTGEASPGTSCAAECLPGFSASGSRSLTCVSYNNNPPWVPGTGAQDLACTVAGCPWTSLPAPPANAQWSAACRQTAGDAPSLTSCAAECLPGFSASGSRSLTCVSNNNNPPWVPGTGAQDLTCTGCSGTPGGALPPNAVWDCAQNPASLSGSTCSAACQANYVQVGSWSSLCAFAPGGQAWQAPSGSGVTCTLGVPQGSCPNSPGPAPVGISNAQWACAGQVTPSGSSCQASCAPGYANVAATVREAACLNGVWRQPTGSMSCVQGTAPCLQPPPSAWLPFAGKWDCKFTPHAAACTASCDARYTKSGNTLSWCYNGQYQQPTTNITCTPNGCSSNPGPNLTPNARWACKLPAVHGANCTANCNDTGTSFAFYPTIATCKLGGWVYAGGTCAGESVKVYYLSLIIRGAGEQELAVALAKILAKGTGTEIGKIIMEKIRAAFGLIESTLEAVFGVLKRLYGDVLPLELDVSLADVWVADFVNRTLNGTQTQARHLLTEQGMSQLVIGVHVSFGEGIVAKTVESVVDAAVNTPSFLNFVFAKGVEIGRNTYSVDESILQQATLSLSDSAGNPLGASAGAGSCLLELTPSTAVNSSAGIISADLSTVDSAVAVCAGASALTATYTFQASGTLDNDTKLAASNVNSNTTTCIVSPDVIPVGSANTSVAVTCRNINGTPFSDTASYQVVVTASSNCSGLPLLTAATTDVTTVPHPTVTLRLARPPAPVCGGKPAVAVFQYTVNGVQPGQDFSLTAQVGANCTANLTSTPSKANGTAAVTCSGAFAPGVTVPVGLNITATTQGCGASTGSAKGNVSVLCCTRGSSYAKTGSSTAKANCFKHVRPGAAGPQCAKASAASGFFNRGPGAGKLFLAQNASSCTDAVGVGSVRVSCPEGGAAKKLLFKLVTPAAYRSFERRYWVGCAAPPSSAACPGSMRWVRINATSTLEFNVTAPAGCSCASAYHGIVDFAAYRRLPLSACGK</sequence>
<dbReference type="InterPro" id="IPR050350">
    <property type="entry name" value="Compl-Cell_Adhes-Reg"/>
</dbReference>
<organism evidence="5 6">
    <name type="scientific">Tetradesmus obliquus</name>
    <name type="common">Green alga</name>
    <name type="synonym">Acutodesmus obliquus</name>
    <dbReference type="NCBI Taxonomy" id="3088"/>
    <lineage>
        <taxon>Eukaryota</taxon>
        <taxon>Viridiplantae</taxon>
        <taxon>Chlorophyta</taxon>
        <taxon>core chlorophytes</taxon>
        <taxon>Chlorophyceae</taxon>
        <taxon>CS clade</taxon>
        <taxon>Sphaeropleales</taxon>
        <taxon>Scenedesmaceae</taxon>
        <taxon>Tetradesmus</taxon>
    </lineage>
</organism>
<feature type="domain" description="Sushi" evidence="4">
    <location>
        <begin position="344"/>
        <end position="402"/>
    </location>
</feature>
<dbReference type="EMBL" id="FNXT01001156">
    <property type="protein sequence ID" value="SZX72763.1"/>
    <property type="molecule type" value="Genomic_DNA"/>
</dbReference>
<feature type="domain" description="Sushi" evidence="4">
    <location>
        <begin position="274"/>
        <end position="337"/>
    </location>
</feature>
<feature type="domain" description="Sushi" evidence="4">
    <location>
        <begin position="133"/>
        <end position="197"/>
    </location>
</feature>
<evidence type="ECO:0000256" key="2">
    <source>
        <dbReference type="ARBA" id="ARBA00023157"/>
    </source>
</evidence>
<dbReference type="AlphaFoldDB" id="A0A383W6E4"/>
<evidence type="ECO:0000256" key="1">
    <source>
        <dbReference type="ARBA" id="ARBA00022659"/>
    </source>
</evidence>
<keyword evidence="1" id="KW-0768">Sushi</keyword>
<dbReference type="PANTHER" id="PTHR19325:SF560">
    <property type="entry name" value="SUSHI, VON WILLEBRAND FACTOR TYPE A, EGF AND PENTRAXIN DOMAIN-CONTAINING PROTEIN 1"/>
    <property type="match status" value="1"/>
</dbReference>
<evidence type="ECO:0000313" key="6">
    <source>
        <dbReference type="Proteomes" id="UP000256970"/>
    </source>
</evidence>
<dbReference type="PANTHER" id="PTHR19325">
    <property type="entry name" value="COMPLEMENT COMPONENT-RELATED SUSHI DOMAIN-CONTAINING"/>
    <property type="match status" value="1"/>
</dbReference>
<keyword evidence="6" id="KW-1185">Reference proteome</keyword>
<feature type="signal peptide" evidence="3">
    <location>
        <begin position="1"/>
        <end position="23"/>
    </location>
</feature>
<feature type="domain" description="Sushi" evidence="4">
    <location>
        <begin position="59"/>
        <end position="123"/>
    </location>
</feature>
<evidence type="ECO:0000259" key="4">
    <source>
        <dbReference type="SMART" id="SM00032"/>
    </source>
</evidence>
<keyword evidence="3" id="KW-0732">Signal</keyword>
<keyword evidence="2" id="KW-1015">Disulfide bond</keyword>
<dbReference type="Proteomes" id="UP000256970">
    <property type="component" value="Unassembled WGS sequence"/>
</dbReference>
<reference evidence="5 6" key="1">
    <citation type="submission" date="2016-10" db="EMBL/GenBank/DDBJ databases">
        <authorList>
            <person name="Cai Z."/>
        </authorList>
    </citation>
    <scope>NUCLEOTIDE SEQUENCE [LARGE SCALE GENOMIC DNA]</scope>
</reference>
<dbReference type="SMART" id="SM00032">
    <property type="entry name" value="CCP"/>
    <property type="match status" value="6"/>
</dbReference>
<accession>A0A383W6E4</accession>
<feature type="domain" description="Sushi" evidence="4">
    <location>
        <begin position="411"/>
        <end position="465"/>
    </location>
</feature>
<evidence type="ECO:0000256" key="3">
    <source>
        <dbReference type="SAM" id="SignalP"/>
    </source>
</evidence>
<feature type="domain" description="Sushi" evidence="4">
    <location>
        <begin position="200"/>
        <end position="265"/>
    </location>
</feature>
<feature type="chain" id="PRO_5016582785" description="Sushi domain-containing protein" evidence="3">
    <location>
        <begin position="24"/>
        <end position="1049"/>
    </location>
</feature>
<dbReference type="InterPro" id="IPR000436">
    <property type="entry name" value="Sushi_SCR_CCP_dom"/>
</dbReference>
<name>A0A383W6E4_TETOB</name>